<dbReference type="Pfam" id="PF12998">
    <property type="entry name" value="ING"/>
    <property type="match status" value="1"/>
</dbReference>
<feature type="binding site" evidence="11">
    <location>
        <position position="327"/>
    </location>
    <ligand>
        <name>Zn(2+)</name>
        <dbReference type="ChEBI" id="CHEBI:29105"/>
        <label>2</label>
    </ligand>
</feature>
<evidence type="ECO:0000256" key="9">
    <source>
        <dbReference type="ARBA" id="ARBA00023242"/>
    </source>
</evidence>
<evidence type="ECO:0000256" key="14">
    <source>
        <dbReference type="SAM" id="MobiDB-lite"/>
    </source>
</evidence>
<dbReference type="GO" id="GO:0000785">
    <property type="term" value="C:chromatin"/>
    <property type="evidence" value="ECO:0007669"/>
    <property type="project" value="UniProtKB-ARBA"/>
</dbReference>
<feature type="compositionally biased region" description="Low complexity" evidence="14">
    <location>
        <begin position="65"/>
        <end position="80"/>
    </location>
</feature>
<keyword evidence="3 11" id="KW-0479">Metal-binding</keyword>
<comment type="similarity">
    <text evidence="2 13">Belongs to the ING family.</text>
</comment>
<evidence type="ECO:0000256" key="7">
    <source>
        <dbReference type="ARBA" id="ARBA00023015"/>
    </source>
</evidence>
<evidence type="ECO:0000256" key="6">
    <source>
        <dbReference type="ARBA" id="ARBA00022853"/>
    </source>
</evidence>
<feature type="site" description="Histone H3K4me3 binding" evidence="10">
    <location>
        <position position="300"/>
    </location>
</feature>
<dbReference type="PANTHER" id="PTHR10333">
    <property type="entry name" value="INHIBITOR OF GROWTH PROTEIN"/>
    <property type="match status" value="1"/>
</dbReference>
<accession>A0A9P5YXL2</accession>
<dbReference type="EMBL" id="MU155295">
    <property type="protein sequence ID" value="KAF9476414.1"/>
    <property type="molecule type" value="Genomic_DNA"/>
</dbReference>
<keyword evidence="17" id="KW-1185">Reference proteome</keyword>
<feature type="site" description="Histone H3K4me3 binding" evidence="10">
    <location>
        <position position="285"/>
    </location>
</feature>
<feature type="site" description="Histone H3K4me3 binding" evidence="10">
    <location>
        <position position="309"/>
    </location>
</feature>
<keyword evidence="8" id="KW-0804">Transcription</keyword>
<evidence type="ECO:0000256" key="8">
    <source>
        <dbReference type="ARBA" id="ARBA00023163"/>
    </source>
</evidence>
<evidence type="ECO:0000256" key="4">
    <source>
        <dbReference type="ARBA" id="ARBA00022771"/>
    </source>
</evidence>
<dbReference type="SMART" id="SM01408">
    <property type="entry name" value="ING"/>
    <property type="match status" value="1"/>
</dbReference>
<evidence type="ECO:0000259" key="15">
    <source>
        <dbReference type="PROSITE" id="PS50016"/>
    </source>
</evidence>
<feature type="binding site" evidence="11">
    <location>
        <position position="286"/>
    </location>
    <ligand>
        <name>Zn(2+)</name>
        <dbReference type="ChEBI" id="CHEBI:29105"/>
        <label>1</label>
    </ligand>
</feature>
<feature type="binding site" evidence="11">
    <location>
        <position position="288"/>
    </location>
    <ligand>
        <name>Zn(2+)</name>
        <dbReference type="ChEBI" id="CHEBI:29105"/>
        <label>1</label>
    </ligand>
</feature>
<feature type="domain" description="PHD-type" evidence="15">
    <location>
        <begin position="283"/>
        <end position="333"/>
    </location>
</feature>
<feature type="binding site" evidence="11">
    <location>
        <position position="299"/>
    </location>
    <ligand>
        <name>Zn(2+)</name>
        <dbReference type="ChEBI" id="CHEBI:29105"/>
        <label>2</label>
    </ligand>
</feature>
<comment type="subunit">
    <text evidence="13">Component of an histone acetyltransferase complex. Interacts with H3K4me3 and to a lesser extent with H3K4me2.</text>
</comment>
<feature type="site" description="Histone H3K4me3 binding" evidence="10">
    <location>
        <position position="296"/>
    </location>
</feature>
<dbReference type="CDD" id="cd16858">
    <property type="entry name" value="ING_ING3_Yng2p"/>
    <property type="match status" value="1"/>
</dbReference>
<feature type="binding site" evidence="11">
    <location>
        <position position="311"/>
    </location>
    <ligand>
        <name>Zn(2+)</name>
        <dbReference type="ChEBI" id="CHEBI:29105"/>
        <label>1</label>
    </ligand>
</feature>
<dbReference type="InterPro" id="IPR013083">
    <property type="entry name" value="Znf_RING/FYVE/PHD"/>
</dbReference>
<keyword evidence="9 13" id="KW-0539">Nucleus</keyword>
<reference evidence="16" key="1">
    <citation type="submission" date="2020-11" db="EMBL/GenBank/DDBJ databases">
        <authorList>
            <consortium name="DOE Joint Genome Institute"/>
            <person name="Ahrendt S."/>
            <person name="Riley R."/>
            <person name="Andreopoulos W."/>
            <person name="Labutti K."/>
            <person name="Pangilinan J."/>
            <person name="Ruiz-Duenas F.J."/>
            <person name="Barrasa J.M."/>
            <person name="Sanchez-Garcia M."/>
            <person name="Camarero S."/>
            <person name="Miyauchi S."/>
            <person name="Serrano A."/>
            <person name="Linde D."/>
            <person name="Babiker R."/>
            <person name="Drula E."/>
            <person name="Ayuso-Fernandez I."/>
            <person name="Pacheco R."/>
            <person name="Padilla G."/>
            <person name="Ferreira P."/>
            <person name="Barriuso J."/>
            <person name="Kellner H."/>
            <person name="Castanera R."/>
            <person name="Alfaro M."/>
            <person name="Ramirez L."/>
            <person name="Pisabarro A.G."/>
            <person name="Kuo A."/>
            <person name="Tritt A."/>
            <person name="Lipzen A."/>
            <person name="He G."/>
            <person name="Yan M."/>
            <person name="Ng V."/>
            <person name="Cullen D."/>
            <person name="Martin F."/>
            <person name="Rosso M.-N."/>
            <person name="Henrissat B."/>
            <person name="Hibbett D."/>
            <person name="Martinez A.T."/>
            <person name="Grigoriev I.V."/>
        </authorList>
    </citation>
    <scope>NUCLEOTIDE SEQUENCE</scope>
    <source>
        <strain evidence="16">CIRM-BRFM 674</strain>
    </source>
</reference>
<feature type="region of interest" description="Disordered" evidence="14">
    <location>
        <begin position="60"/>
        <end position="80"/>
    </location>
</feature>
<dbReference type="Gene3D" id="6.10.140.1740">
    <property type="match status" value="1"/>
</dbReference>
<dbReference type="InterPro" id="IPR028651">
    <property type="entry name" value="ING_fam"/>
</dbReference>
<comment type="domain">
    <text evidence="13">The PHD-type zinc finger mediates the binding to H3K4me3.</text>
</comment>
<evidence type="ECO:0000256" key="11">
    <source>
        <dbReference type="PIRSR" id="PIRSR628651-51"/>
    </source>
</evidence>
<feature type="compositionally biased region" description="Acidic residues" evidence="14">
    <location>
        <begin position="260"/>
        <end position="279"/>
    </location>
</feature>
<comment type="function">
    <text evidence="13">Component of an histone acetyltransferase complex.</text>
</comment>
<evidence type="ECO:0000313" key="17">
    <source>
        <dbReference type="Proteomes" id="UP000807469"/>
    </source>
</evidence>
<comment type="subcellular location">
    <subcellularLocation>
        <location evidence="1 13">Nucleus</location>
    </subcellularLocation>
</comment>
<feature type="compositionally biased region" description="Low complexity" evidence="14">
    <location>
        <begin position="197"/>
        <end position="206"/>
    </location>
</feature>
<dbReference type="InterPro" id="IPR011011">
    <property type="entry name" value="Znf_FYVE_PHD"/>
</dbReference>
<evidence type="ECO:0000256" key="3">
    <source>
        <dbReference type="ARBA" id="ARBA00022723"/>
    </source>
</evidence>
<evidence type="ECO:0000256" key="2">
    <source>
        <dbReference type="ARBA" id="ARBA00010210"/>
    </source>
</evidence>
<evidence type="ECO:0000256" key="13">
    <source>
        <dbReference type="RuleBase" id="RU361213"/>
    </source>
</evidence>
<feature type="binding site" evidence="11">
    <location>
        <position position="314"/>
    </location>
    <ligand>
        <name>Zn(2+)</name>
        <dbReference type="ChEBI" id="CHEBI:29105"/>
        <label>1</label>
    </ligand>
</feature>
<keyword evidence="7" id="KW-0805">Transcription regulation</keyword>
<dbReference type="SUPFAM" id="SSF57903">
    <property type="entry name" value="FYVE/PHD zinc finger"/>
    <property type="match status" value="1"/>
</dbReference>
<protein>
    <recommendedName>
        <fullName evidence="13">Chromatin modification-related protein</fullName>
    </recommendedName>
</protein>
<dbReference type="InterPro" id="IPR019787">
    <property type="entry name" value="Znf_PHD-finger"/>
</dbReference>
<feature type="binding site" evidence="11">
    <location>
        <position position="330"/>
    </location>
    <ligand>
        <name>Zn(2+)</name>
        <dbReference type="ChEBI" id="CHEBI:29105"/>
        <label>2</label>
    </ligand>
</feature>
<dbReference type="GO" id="GO:0006325">
    <property type="term" value="P:chromatin organization"/>
    <property type="evidence" value="ECO:0007669"/>
    <property type="project" value="UniProtKB-KW"/>
</dbReference>
<sequence length="356" mass="38675">MAAQAPNFEEAANVASEFIYSLDNLPNEVAHLLQEIKHRESRSQELQQEIDKDSLKYMRHSRRASVSPGTPDSPSSPAPSAKSLLIPAKIIASYAEIQELAAEKCALAERLIEIISRTRSKLDVDIAKVRTLQGEPPEVVAATLGRPLATHPTLVAESLSLTGSLRNPNPAFAIGESLRNALGVPASDLKAALSAVSPSATASTSHATKKRRITQNASIKISPAATPTKHRSASPTTISAPVPHTQPKSRLSRQVHPPTEEEDNDMDADGDEEGLDEDENDDELYCFCRKQSYGDMIACDNEGQCPYEWFHLACVGLKQPTPDKWYCEACIQSMGLQISAPTPPPPPSTTRKGRRK</sequence>
<dbReference type="Gene3D" id="3.30.40.10">
    <property type="entry name" value="Zinc/RING finger domain, C3HC4 (zinc finger)"/>
    <property type="match status" value="1"/>
</dbReference>
<evidence type="ECO:0000313" key="16">
    <source>
        <dbReference type="EMBL" id="KAF9476414.1"/>
    </source>
</evidence>
<dbReference type="Proteomes" id="UP000807469">
    <property type="component" value="Unassembled WGS sequence"/>
</dbReference>
<evidence type="ECO:0000256" key="5">
    <source>
        <dbReference type="ARBA" id="ARBA00022833"/>
    </source>
</evidence>
<dbReference type="SMART" id="SM00249">
    <property type="entry name" value="PHD"/>
    <property type="match status" value="1"/>
</dbReference>
<feature type="region of interest" description="Disordered" evidence="14">
    <location>
        <begin position="337"/>
        <end position="356"/>
    </location>
</feature>
<dbReference type="InterPro" id="IPR024610">
    <property type="entry name" value="ING_N_histone-binding"/>
</dbReference>
<dbReference type="OrthoDB" id="5411773at2759"/>
<dbReference type="CDD" id="cd15505">
    <property type="entry name" value="PHD_ING"/>
    <property type="match status" value="1"/>
</dbReference>
<feature type="region of interest" description="Disordered" evidence="14">
    <location>
        <begin position="197"/>
        <end position="279"/>
    </location>
</feature>
<keyword evidence="4 12" id="KW-0863">Zinc-finger</keyword>
<organism evidence="16 17">
    <name type="scientific">Pholiota conissans</name>
    <dbReference type="NCBI Taxonomy" id="109636"/>
    <lineage>
        <taxon>Eukaryota</taxon>
        <taxon>Fungi</taxon>
        <taxon>Dikarya</taxon>
        <taxon>Basidiomycota</taxon>
        <taxon>Agaricomycotina</taxon>
        <taxon>Agaricomycetes</taxon>
        <taxon>Agaricomycetidae</taxon>
        <taxon>Agaricales</taxon>
        <taxon>Agaricineae</taxon>
        <taxon>Strophariaceae</taxon>
        <taxon>Pholiota</taxon>
    </lineage>
</organism>
<dbReference type="GO" id="GO:0005634">
    <property type="term" value="C:nucleus"/>
    <property type="evidence" value="ECO:0007669"/>
    <property type="project" value="UniProtKB-SubCell"/>
</dbReference>
<proteinExistence type="inferred from homology"/>
<dbReference type="PROSITE" id="PS50016">
    <property type="entry name" value="ZF_PHD_2"/>
    <property type="match status" value="1"/>
</dbReference>
<evidence type="ECO:0000256" key="1">
    <source>
        <dbReference type="ARBA" id="ARBA00004123"/>
    </source>
</evidence>
<keyword evidence="5 11" id="KW-0862">Zinc</keyword>
<comment type="caution">
    <text evidence="16">The sequence shown here is derived from an EMBL/GenBank/DDBJ whole genome shotgun (WGS) entry which is preliminary data.</text>
</comment>
<feature type="binding site" evidence="11">
    <location>
        <position position="305"/>
    </location>
    <ligand>
        <name>Zn(2+)</name>
        <dbReference type="ChEBI" id="CHEBI:29105"/>
        <label>2</label>
    </ligand>
</feature>
<evidence type="ECO:0000256" key="10">
    <source>
        <dbReference type="PIRSR" id="PIRSR628651-50"/>
    </source>
</evidence>
<gene>
    <name evidence="16" type="ORF">BDN70DRAFT_882463</name>
</gene>
<dbReference type="GO" id="GO:0008270">
    <property type="term" value="F:zinc ion binding"/>
    <property type="evidence" value="ECO:0007669"/>
    <property type="project" value="UniProtKB-KW"/>
</dbReference>
<name>A0A9P5YXL2_9AGAR</name>
<keyword evidence="6 13" id="KW-0156">Chromatin regulator</keyword>
<evidence type="ECO:0000256" key="12">
    <source>
        <dbReference type="PROSITE-ProRule" id="PRU00146"/>
    </source>
</evidence>
<dbReference type="InterPro" id="IPR001965">
    <property type="entry name" value="Znf_PHD"/>
</dbReference>
<dbReference type="PANTHER" id="PTHR10333:SF103">
    <property type="entry name" value="INHIBITOR OF GROWTH PROTEIN 3"/>
    <property type="match status" value="1"/>
</dbReference>
<dbReference type="AlphaFoldDB" id="A0A9P5YXL2"/>